<name>A0ABQ7VEL4_SOLTU</name>
<dbReference type="PANTHER" id="PTHR31900">
    <property type="entry name" value="F-BOX/RNI SUPERFAMILY PROTEIN-RELATED"/>
    <property type="match status" value="1"/>
</dbReference>
<feature type="domain" description="F-box" evidence="1">
    <location>
        <begin position="24"/>
        <end position="77"/>
    </location>
</feature>
<dbReference type="Gene3D" id="1.20.1280.50">
    <property type="match status" value="1"/>
</dbReference>
<evidence type="ECO:0000313" key="2">
    <source>
        <dbReference type="EMBL" id="KAH0761797.1"/>
    </source>
</evidence>
<dbReference type="Gene3D" id="3.80.10.10">
    <property type="entry name" value="Ribonuclease Inhibitor"/>
    <property type="match status" value="1"/>
</dbReference>
<dbReference type="InterPro" id="IPR055411">
    <property type="entry name" value="LRR_FXL15/At3g58940/PEG3-like"/>
</dbReference>
<dbReference type="InterPro" id="IPR050232">
    <property type="entry name" value="FBL13/AtMIF1-like"/>
</dbReference>
<dbReference type="SUPFAM" id="SSF52047">
    <property type="entry name" value="RNI-like"/>
    <property type="match status" value="1"/>
</dbReference>
<dbReference type="InterPro" id="IPR032675">
    <property type="entry name" value="LRR_dom_sf"/>
</dbReference>
<dbReference type="Pfam" id="PF00646">
    <property type="entry name" value="F-box"/>
    <property type="match status" value="1"/>
</dbReference>
<comment type="caution">
    <text evidence="2">The sequence shown here is derived from an EMBL/GenBank/DDBJ whole genome shotgun (WGS) entry which is preliminary data.</text>
</comment>
<dbReference type="SUPFAM" id="SSF81383">
    <property type="entry name" value="F-box domain"/>
    <property type="match status" value="1"/>
</dbReference>
<accession>A0ABQ7VEL4</accession>
<dbReference type="InterPro" id="IPR001810">
    <property type="entry name" value="F-box_dom"/>
</dbReference>
<dbReference type="InterPro" id="IPR036047">
    <property type="entry name" value="F-box-like_dom_sf"/>
</dbReference>
<dbReference type="EMBL" id="JAIVGD010000013">
    <property type="protein sequence ID" value="KAH0761797.1"/>
    <property type="molecule type" value="Genomic_DNA"/>
</dbReference>
<evidence type="ECO:0000259" key="1">
    <source>
        <dbReference type="PROSITE" id="PS50181"/>
    </source>
</evidence>
<proteinExistence type="predicted"/>
<protein>
    <recommendedName>
        <fullName evidence="1">F-box domain-containing protein</fullName>
    </recommendedName>
</protein>
<dbReference type="Proteomes" id="UP000826656">
    <property type="component" value="Unassembled WGS sequence"/>
</dbReference>
<sequence>MLRNSKKRKVKLRKSKKQKVTEEEAPINKLPDAVLVKILSLLPTEEAFRACVISKKWQTLPTLIYSFNFNCSEYREREDLSFIHNALEHSRSSTIEKFELDLTECMDLCQLDYNLKFDFDFLVNRCCSFAVERNVENLVLGLYSPEACPLPESLYTCSSLITLDVTLCCGFINDAVISWNSLKSITLGYVVFTDEDMVKLLSGCPSLETMELYRYDGFHRLEINSSKLKTLKLIDYGIPGVKDELDGVSGVRDELEIIAPHLQNLEISGDFLDVKCKLVDVSSVVNAKINYNNECINHVPNVNEEHNCRDYHQVLYSLIQENLQKLCYATELTIGNWFTQVMCMMQFKRIPLSDFHCKYLTLQLHMKKFNLYGVVGFLRASPQVETLSIDMQTMSLDDICNYVDNSRCNSELRDLAKGDNRDLQNCVSRLEFHNLKNVKIVISSKLCLKYHVKWGFKKLFKLSKFLLINASVLEKFIIISKRRRCETCSGNCLSKYLFLLAFKLLDCPRSSTNSVIIFQE</sequence>
<keyword evidence="3" id="KW-1185">Reference proteome</keyword>
<dbReference type="PROSITE" id="PS50181">
    <property type="entry name" value="FBOX"/>
    <property type="match status" value="1"/>
</dbReference>
<dbReference type="PANTHER" id="PTHR31900:SF32">
    <property type="entry name" value="F-BOX_RNI_FBD-LIKE DOMAIN PROTEIN"/>
    <property type="match status" value="1"/>
</dbReference>
<evidence type="ECO:0000313" key="3">
    <source>
        <dbReference type="Proteomes" id="UP000826656"/>
    </source>
</evidence>
<gene>
    <name evidence="2" type="ORF">KY290_017870</name>
</gene>
<organism evidence="2 3">
    <name type="scientific">Solanum tuberosum</name>
    <name type="common">Potato</name>
    <dbReference type="NCBI Taxonomy" id="4113"/>
    <lineage>
        <taxon>Eukaryota</taxon>
        <taxon>Viridiplantae</taxon>
        <taxon>Streptophyta</taxon>
        <taxon>Embryophyta</taxon>
        <taxon>Tracheophyta</taxon>
        <taxon>Spermatophyta</taxon>
        <taxon>Magnoliopsida</taxon>
        <taxon>eudicotyledons</taxon>
        <taxon>Gunneridae</taxon>
        <taxon>Pentapetalae</taxon>
        <taxon>asterids</taxon>
        <taxon>lamiids</taxon>
        <taxon>Solanales</taxon>
        <taxon>Solanaceae</taxon>
        <taxon>Solanoideae</taxon>
        <taxon>Solaneae</taxon>
        <taxon>Solanum</taxon>
    </lineage>
</organism>
<reference evidence="2 3" key="1">
    <citation type="journal article" date="2021" name="bioRxiv">
        <title>Chromosome-scale and haplotype-resolved genome assembly of a tetraploid potato cultivar.</title>
        <authorList>
            <person name="Sun H."/>
            <person name="Jiao W.-B."/>
            <person name="Krause K."/>
            <person name="Campoy J.A."/>
            <person name="Goel M."/>
            <person name="Folz-Donahue K."/>
            <person name="Kukat C."/>
            <person name="Huettel B."/>
            <person name="Schneeberger K."/>
        </authorList>
    </citation>
    <scope>NUCLEOTIDE SEQUENCE [LARGE SCALE GENOMIC DNA]</scope>
    <source>
        <strain evidence="2">SolTubOtavaFocal</strain>
        <tissue evidence="2">Leaves</tissue>
    </source>
</reference>
<dbReference type="Pfam" id="PF24758">
    <property type="entry name" value="LRR_At5g56370"/>
    <property type="match status" value="1"/>
</dbReference>